<reference evidence="4" key="1">
    <citation type="submission" date="2020-10" db="EMBL/GenBank/DDBJ databases">
        <authorList>
            <person name="Gilroy R."/>
        </authorList>
    </citation>
    <scope>NUCLEOTIDE SEQUENCE</scope>
    <source>
        <strain evidence="4">10192</strain>
    </source>
</reference>
<gene>
    <name evidence="4" type="ORF">IAC76_05635</name>
</gene>
<name>A0A9D9GXN5_9BACT</name>
<proteinExistence type="inferred from homology"/>
<dbReference type="SMART" id="SM00935">
    <property type="entry name" value="OmpH"/>
    <property type="match status" value="1"/>
</dbReference>
<organism evidence="4 5">
    <name type="scientific">Candidatus Scatousia excrementipullorum</name>
    <dbReference type="NCBI Taxonomy" id="2840936"/>
    <lineage>
        <taxon>Bacteria</taxon>
        <taxon>Candidatus Scatousia</taxon>
    </lineage>
</organism>
<feature type="signal peptide" evidence="3">
    <location>
        <begin position="1"/>
        <end position="25"/>
    </location>
</feature>
<dbReference type="Pfam" id="PF03938">
    <property type="entry name" value="OmpH"/>
    <property type="match status" value="1"/>
</dbReference>
<reference evidence="4" key="2">
    <citation type="journal article" date="2021" name="PeerJ">
        <title>Extensive microbial diversity within the chicken gut microbiome revealed by metagenomics and culture.</title>
        <authorList>
            <person name="Gilroy R."/>
            <person name="Ravi A."/>
            <person name="Getino M."/>
            <person name="Pursley I."/>
            <person name="Horton D.L."/>
            <person name="Alikhan N.F."/>
            <person name="Baker D."/>
            <person name="Gharbi K."/>
            <person name="Hall N."/>
            <person name="Watson M."/>
            <person name="Adriaenssens E.M."/>
            <person name="Foster-Nyarko E."/>
            <person name="Jarju S."/>
            <person name="Secka A."/>
            <person name="Antonio M."/>
            <person name="Oren A."/>
            <person name="Chaudhuri R.R."/>
            <person name="La Ragione R."/>
            <person name="Hildebrand F."/>
            <person name="Pallen M.J."/>
        </authorList>
    </citation>
    <scope>NUCLEOTIDE SEQUENCE</scope>
    <source>
        <strain evidence="4">10192</strain>
    </source>
</reference>
<dbReference type="PANTHER" id="PTHR35089:SF1">
    <property type="entry name" value="CHAPERONE PROTEIN SKP"/>
    <property type="match status" value="1"/>
</dbReference>
<dbReference type="SUPFAM" id="SSF111384">
    <property type="entry name" value="OmpH-like"/>
    <property type="match status" value="1"/>
</dbReference>
<evidence type="ECO:0000256" key="2">
    <source>
        <dbReference type="ARBA" id="ARBA00022729"/>
    </source>
</evidence>
<sequence>MKKSFYIAAVAVLAFTAGYSVNNCAISDTAPKVAVVDTSELITNSASVKALKAEQDKKVSEMQKTLEKARADIAKESDPAKIAELQEKYRKQINDQKLALDNDYNSRMTKIDTDIKGVIAEKAKSMNYDLVLPKNIVLFGGDDITGVIAKDIK</sequence>
<dbReference type="EMBL" id="JADIND010000114">
    <property type="protein sequence ID" value="MBO8430850.1"/>
    <property type="molecule type" value="Genomic_DNA"/>
</dbReference>
<dbReference type="InterPro" id="IPR024930">
    <property type="entry name" value="Skp_dom_sf"/>
</dbReference>
<dbReference type="AlphaFoldDB" id="A0A9D9GXN5"/>
<comment type="caution">
    <text evidence="4">The sequence shown here is derived from an EMBL/GenBank/DDBJ whole genome shotgun (WGS) entry which is preliminary data.</text>
</comment>
<evidence type="ECO:0000313" key="5">
    <source>
        <dbReference type="Proteomes" id="UP000823632"/>
    </source>
</evidence>
<evidence type="ECO:0000256" key="3">
    <source>
        <dbReference type="SAM" id="SignalP"/>
    </source>
</evidence>
<feature type="chain" id="PRO_5039644707" evidence="3">
    <location>
        <begin position="26"/>
        <end position="153"/>
    </location>
</feature>
<accession>A0A9D9GXN5</accession>
<dbReference type="Gene3D" id="3.30.910.20">
    <property type="entry name" value="Skp domain"/>
    <property type="match status" value="1"/>
</dbReference>
<evidence type="ECO:0000313" key="4">
    <source>
        <dbReference type="EMBL" id="MBO8430850.1"/>
    </source>
</evidence>
<dbReference type="GO" id="GO:0050821">
    <property type="term" value="P:protein stabilization"/>
    <property type="evidence" value="ECO:0007669"/>
    <property type="project" value="TreeGrafter"/>
</dbReference>
<dbReference type="GO" id="GO:0051082">
    <property type="term" value="F:unfolded protein binding"/>
    <property type="evidence" value="ECO:0007669"/>
    <property type="project" value="InterPro"/>
</dbReference>
<dbReference type="InterPro" id="IPR005632">
    <property type="entry name" value="Chaperone_Skp"/>
</dbReference>
<dbReference type="Proteomes" id="UP000823632">
    <property type="component" value="Unassembled WGS sequence"/>
</dbReference>
<dbReference type="GO" id="GO:0005829">
    <property type="term" value="C:cytosol"/>
    <property type="evidence" value="ECO:0007669"/>
    <property type="project" value="TreeGrafter"/>
</dbReference>
<evidence type="ECO:0000256" key="1">
    <source>
        <dbReference type="ARBA" id="ARBA00009091"/>
    </source>
</evidence>
<protein>
    <submittedName>
        <fullName evidence="4">OmpH family outer membrane protein</fullName>
    </submittedName>
</protein>
<keyword evidence="2 3" id="KW-0732">Signal</keyword>
<dbReference type="PANTHER" id="PTHR35089">
    <property type="entry name" value="CHAPERONE PROTEIN SKP"/>
    <property type="match status" value="1"/>
</dbReference>
<comment type="similarity">
    <text evidence="1">Belongs to the Skp family.</text>
</comment>